<dbReference type="GO" id="GO:0008270">
    <property type="term" value="F:zinc ion binding"/>
    <property type="evidence" value="ECO:0007669"/>
    <property type="project" value="InterPro"/>
</dbReference>
<evidence type="ECO:0000259" key="8">
    <source>
        <dbReference type="SMART" id="SM01263"/>
    </source>
</evidence>
<dbReference type="Gene3D" id="1.10.390.10">
    <property type="entry name" value="Neutral Protease Domain 2"/>
    <property type="match status" value="2"/>
</dbReference>
<sequence length="413" mass="49296">TWEHFWLNEGWTVFIECKIMQQMYGDEFWTLKVCNGIRELESDVKRFGPKHEFTKLNLSLIDTDPDDAFSSLFVYFFVIKYFIDRVSIDIYTYIHTYTYIYIYIYVHVYNVRNRSAVPYQKGSTFLRYLEDTVGGPEVFAPFIHDYFETFKFSALDSYEFKDFFLQYFQKDKKVDQRKLNDIDWKLWLTEPGMPNIEKIESKLIHQVKKLVEKWKQSDFKGSEDDCKDWWVPQTQMFLDDLLIEFEGSIEKASNKSEAKEKLRAKLETITALYGFNQVLFQLFFFNTHDFPILNFKSACSKGLFSNNYFCCCCCCYCWFVRPLYRALIKNENRKKLAVETYQKNKLKYHPICAKMVAKDLENKNFLSTFHLPYGAKVDICVTTALQLLADTNKLKKKVKKINEIEKLLMTFFK</sequence>
<reference evidence="9 10" key="1">
    <citation type="journal article" date="2013" name="Curr. Biol.">
        <title>The Genome of the Foraminiferan Reticulomyxa filosa.</title>
        <authorList>
            <person name="Glockner G."/>
            <person name="Hulsmann N."/>
            <person name="Schleicher M."/>
            <person name="Noegel A.A."/>
            <person name="Eichinger L."/>
            <person name="Gallinger C."/>
            <person name="Pawlowski J."/>
            <person name="Sierra R."/>
            <person name="Euteneuer U."/>
            <person name="Pillet L."/>
            <person name="Moustafa A."/>
            <person name="Platzer M."/>
            <person name="Groth M."/>
            <person name="Szafranski K."/>
            <person name="Schliwa M."/>
        </authorList>
    </citation>
    <scope>NUCLEOTIDE SEQUENCE [LARGE SCALE GENOMIC DNA]</scope>
</reference>
<evidence type="ECO:0000256" key="1">
    <source>
        <dbReference type="ARBA" id="ARBA00010136"/>
    </source>
</evidence>
<dbReference type="InterPro" id="IPR027268">
    <property type="entry name" value="Peptidase_M4/M1_CTD_sf"/>
</dbReference>
<dbReference type="SUPFAM" id="SSF55486">
    <property type="entry name" value="Metalloproteases ('zincins'), catalytic domain"/>
    <property type="match status" value="2"/>
</dbReference>
<keyword evidence="5 7" id="KW-0862">Zinc</keyword>
<dbReference type="GO" id="GO:0006508">
    <property type="term" value="P:proteolysis"/>
    <property type="evidence" value="ECO:0007669"/>
    <property type="project" value="UniProtKB-KW"/>
</dbReference>
<dbReference type="InterPro" id="IPR038502">
    <property type="entry name" value="M1_LTA-4_hydro/amino_C_sf"/>
</dbReference>
<dbReference type="Proteomes" id="UP000023152">
    <property type="component" value="Unassembled WGS sequence"/>
</dbReference>
<accession>X6MPQ5</accession>
<keyword evidence="3 7" id="KW-0479">Metal-binding</keyword>
<comment type="cofactor">
    <cofactor evidence="7">
        <name>Zn(2+)</name>
        <dbReference type="ChEBI" id="CHEBI:29105"/>
    </cofactor>
    <text evidence="7">Binds 1 zinc ion per subunit.</text>
</comment>
<organism evidence="9 10">
    <name type="scientific">Reticulomyxa filosa</name>
    <dbReference type="NCBI Taxonomy" id="46433"/>
    <lineage>
        <taxon>Eukaryota</taxon>
        <taxon>Sar</taxon>
        <taxon>Rhizaria</taxon>
        <taxon>Retaria</taxon>
        <taxon>Foraminifera</taxon>
        <taxon>Monothalamids</taxon>
        <taxon>Reticulomyxidae</taxon>
        <taxon>Reticulomyxa</taxon>
    </lineage>
</organism>
<keyword evidence="2" id="KW-0645">Protease</keyword>
<dbReference type="Pfam" id="PF09127">
    <property type="entry name" value="Leuk-A4-hydro_C"/>
    <property type="match status" value="1"/>
</dbReference>
<dbReference type="GO" id="GO:0008237">
    <property type="term" value="F:metallopeptidase activity"/>
    <property type="evidence" value="ECO:0007669"/>
    <property type="project" value="UniProtKB-KW"/>
</dbReference>
<comment type="similarity">
    <text evidence="1">Belongs to the peptidase M1 family.</text>
</comment>
<dbReference type="PANTHER" id="PTHR45726">
    <property type="entry name" value="LEUKOTRIENE A-4 HYDROLASE"/>
    <property type="match status" value="1"/>
</dbReference>
<gene>
    <name evidence="9" type="ORF">RFI_21704</name>
</gene>
<dbReference type="AlphaFoldDB" id="X6MPQ5"/>
<dbReference type="InterPro" id="IPR016024">
    <property type="entry name" value="ARM-type_fold"/>
</dbReference>
<evidence type="ECO:0000256" key="2">
    <source>
        <dbReference type="ARBA" id="ARBA00022670"/>
    </source>
</evidence>
<dbReference type="Gene3D" id="1.25.40.320">
    <property type="entry name" value="Peptidase M1, leukotriene A4 hydrolase/aminopeptidase C-terminal domain"/>
    <property type="match status" value="1"/>
</dbReference>
<evidence type="ECO:0000256" key="3">
    <source>
        <dbReference type="ARBA" id="ARBA00022723"/>
    </source>
</evidence>
<dbReference type="InterPro" id="IPR015211">
    <property type="entry name" value="Peptidase_M1_C"/>
</dbReference>
<evidence type="ECO:0000256" key="5">
    <source>
        <dbReference type="ARBA" id="ARBA00022833"/>
    </source>
</evidence>
<feature type="domain" description="Peptidase M1 leukotriene A4 hydrolase/aminopeptidase C-terminal" evidence="8">
    <location>
        <begin position="202"/>
        <end position="360"/>
    </location>
</feature>
<dbReference type="GO" id="GO:0005829">
    <property type="term" value="C:cytosol"/>
    <property type="evidence" value="ECO:0007669"/>
    <property type="project" value="TreeGrafter"/>
</dbReference>
<evidence type="ECO:0000313" key="10">
    <source>
        <dbReference type="Proteomes" id="UP000023152"/>
    </source>
</evidence>
<evidence type="ECO:0000256" key="6">
    <source>
        <dbReference type="ARBA" id="ARBA00023049"/>
    </source>
</evidence>
<evidence type="ECO:0000256" key="7">
    <source>
        <dbReference type="PIRSR" id="PIRSR634015-3"/>
    </source>
</evidence>
<keyword evidence="4" id="KW-0378">Hydrolase</keyword>
<dbReference type="Pfam" id="PF01433">
    <property type="entry name" value="Peptidase_M1"/>
    <property type="match status" value="1"/>
</dbReference>
<dbReference type="InterPro" id="IPR014782">
    <property type="entry name" value="Peptidase_M1_dom"/>
</dbReference>
<dbReference type="SMART" id="SM01263">
    <property type="entry name" value="Leuk-A4-hydro_C"/>
    <property type="match status" value="1"/>
</dbReference>
<evidence type="ECO:0000313" key="9">
    <source>
        <dbReference type="EMBL" id="ETO15661.1"/>
    </source>
</evidence>
<proteinExistence type="inferred from homology"/>
<keyword evidence="6" id="KW-0482">Metalloprotease</keyword>
<dbReference type="OrthoDB" id="79562at2759"/>
<dbReference type="SUPFAM" id="SSF48371">
    <property type="entry name" value="ARM repeat"/>
    <property type="match status" value="1"/>
</dbReference>
<dbReference type="InterPro" id="IPR034015">
    <property type="entry name" value="M1_LTA4H"/>
</dbReference>
<feature type="non-terminal residue" evidence="9">
    <location>
        <position position="1"/>
    </location>
</feature>
<feature type="binding site" evidence="7">
    <location>
        <position position="9"/>
    </location>
    <ligand>
        <name>Zn(2+)</name>
        <dbReference type="ChEBI" id="CHEBI:29105"/>
        <note>catalytic</note>
    </ligand>
</feature>
<dbReference type="PANTHER" id="PTHR45726:SF3">
    <property type="entry name" value="LEUKOTRIENE A-4 HYDROLASE"/>
    <property type="match status" value="1"/>
</dbReference>
<evidence type="ECO:0000256" key="4">
    <source>
        <dbReference type="ARBA" id="ARBA00022801"/>
    </source>
</evidence>
<keyword evidence="10" id="KW-1185">Reference proteome</keyword>
<protein>
    <recommendedName>
        <fullName evidence="8">Peptidase M1 leukotriene A4 hydrolase/aminopeptidase C-terminal domain-containing protein</fullName>
    </recommendedName>
</protein>
<dbReference type="EMBL" id="ASPP01018900">
    <property type="protein sequence ID" value="ETO15661.1"/>
    <property type="molecule type" value="Genomic_DNA"/>
</dbReference>
<name>X6MPQ5_RETFI</name>
<comment type="caution">
    <text evidence="9">The sequence shown here is derived from an EMBL/GenBank/DDBJ whole genome shotgun (WGS) entry which is preliminary data.</text>
</comment>